<dbReference type="InterPro" id="IPR036396">
    <property type="entry name" value="Cyt_P450_sf"/>
</dbReference>
<dbReference type="PANTHER" id="PTHR47955">
    <property type="entry name" value="CYTOCHROME P450 FAMILY 71 PROTEIN"/>
    <property type="match status" value="1"/>
</dbReference>
<keyword evidence="5" id="KW-0503">Monooxygenase</keyword>
<keyword evidence="2 4" id="KW-0479">Metal-binding</keyword>
<evidence type="ECO:0000256" key="3">
    <source>
        <dbReference type="ARBA" id="ARBA00023004"/>
    </source>
</evidence>
<keyword evidence="5" id="KW-0560">Oxidoreductase</keyword>
<evidence type="ECO:0008006" key="8">
    <source>
        <dbReference type="Google" id="ProtNLM"/>
    </source>
</evidence>
<keyword evidence="7" id="KW-1185">Reference proteome</keyword>
<gene>
    <name evidence="6" type="ORF">TAV2_LOCUS8588</name>
</gene>
<evidence type="ECO:0000313" key="6">
    <source>
        <dbReference type="EMBL" id="CAH2050608.1"/>
    </source>
</evidence>
<evidence type="ECO:0000256" key="4">
    <source>
        <dbReference type="PIRSR" id="PIRSR602401-1"/>
    </source>
</evidence>
<proteinExistence type="inferred from homology"/>
<dbReference type="PRINTS" id="PR00463">
    <property type="entry name" value="EP450I"/>
</dbReference>
<evidence type="ECO:0000256" key="1">
    <source>
        <dbReference type="ARBA" id="ARBA00010617"/>
    </source>
</evidence>
<name>A0AAU9RT30_THLAR</name>
<evidence type="ECO:0000256" key="2">
    <source>
        <dbReference type="ARBA" id="ARBA00022723"/>
    </source>
</evidence>
<dbReference type="PROSITE" id="PS00086">
    <property type="entry name" value="CYTOCHROME_P450"/>
    <property type="match status" value="1"/>
</dbReference>
<keyword evidence="3 4" id="KW-0408">Iron</keyword>
<sequence>MVKSFRIVREEETALLVEKIRSASVVNLSDMLLSLTNNVLCRVAMGRKYWEGDASNEEGVLEKVAREFDEFIEAVVAEHIDRKRRECNNGRGSGEKEVNDFLDVLLELQSDDRAGFPIHRDTIKALTLDMFAAGTDTIFTVLEWTMAELLKHTEFMKKLQKEVRDVGRGKRYIAEDDLEKMHYLKAVIKESPRLHTPAIARDPSSWEDPEEFRPERFLNSSIDFKGKGFEFIPFGAGRRGCPGIVFAVNVIELALANIVYRFDFCLPDGARLEDLDTMSERTGTTIHKKNPLIVLAAEHL</sequence>
<accession>A0AAU9RT30</accession>
<dbReference type="GO" id="GO:0004497">
    <property type="term" value="F:monooxygenase activity"/>
    <property type="evidence" value="ECO:0007669"/>
    <property type="project" value="UniProtKB-KW"/>
</dbReference>
<reference evidence="6 7" key="1">
    <citation type="submission" date="2022-03" db="EMBL/GenBank/DDBJ databases">
        <authorList>
            <person name="Nunn A."/>
            <person name="Chopra R."/>
            <person name="Nunn A."/>
            <person name="Contreras Garrido A."/>
        </authorList>
    </citation>
    <scope>NUCLEOTIDE SEQUENCE [LARGE SCALE GENOMIC DNA]</scope>
</reference>
<comment type="similarity">
    <text evidence="1 5">Belongs to the cytochrome P450 family.</text>
</comment>
<organism evidence="6 7">
    <name type="scientific">Thlaspi arvense</name>
    <name type="common">Field penny-cress</name>
    <dbReference type="NCBI Taxonomy" id="13288"/>
    <lineage>
        <taxon>Eukaryota</taxon>
        <taxon>Viridiplantae</taxon>
        <taxon>Streptophyta</taxon>
        <taxon>Embryophyta</taxon>
        <taxon>Tracheophyta</taxon>
        <taxon>Spermatophyta</taxon>
        <taxon>Magnoliopsida</taxon>
        <taxon>eudicotyledons</taxon>
        <taxon>Gunneridae</taxon>
        <taxon>Pentapetalae</taxon>
        <taxon>rosids</taxon>
        <taxon>malvids</taxon>
        <taxon>Brassicales</taxon>
        <taxon>Brassicaceae</taxon>
        <taxon>Thlaspideae</taxon>
        <taxon>Thlaspi</taxon>
    </lineage>
</organism>
<keyword evidence="4 5" id="KW-0349">Heme</keyword>
<dbReference type="PRINTS" id="PR00385">
    <property type="entry name" value="P450"/>
</dbReference>
<comment type="cofactor">
    <cofactor evidence="4">
        <name>heme</name>
        <dbReference type="ChEBI" id="CHEBI:30413"/>
    </cofactor>
</comment>
<dbReference type="GO" id="GO:0016705">
    <property type="term" value="F:oxidoreductase activity, acting on paired donors, with incorporation or reduction of molecular oxygen"/>
    <property type="evidence" value="ECO:0007669"/>
    <property type="project" value="InterPro"/>
</dbReference>
<dbReference type="InterPro" id="IPR002401">
    <property type="entry name" value="Cyt_P450_E_grp-I"/>
</dbReference>
<dbReference type="EMBL" id="CAJVSB020000411">
    <property type="protein sequence ID" value="CAH2050608.1"/>
    <property type="molecule type" value="Genomic_DNA"/>
</dbReference>
<dbReference type="Proteomes" id="UP000836841">
    <property type="component" value="Unassembled WGS sequence"/>
</dbReference>
<dbReference type="InterPro" id="IPR001128">
    <property type="entry name" value="Cyt_P450"/>
</dbReference>
<dbReference type="Pfam" id="PF00067">
    <property type="entry name" value="p450"/>
    <property type="match status" value="1"/>
</dbReference>
<dbReference type="PANTHER" id="PTHR47955:SF15">
    <property type="entry name" value="CYTOCHROME P450 71A2-LIKE"/>
    <property type="match status" value="1"/>
</dbReference>
<protein>
    <recommendedName>
        <fullName evidence="8">Cytochrome P450</fullName>
    </recommendedName>
</protein>
<feature type="binding site" description="axial binding residue" evidence="4">
    <location>
        <position position="241"/>
    </location>
    <ligand>
        <name>heme</name>
        <dbReference type="ChEBI" id="CHEBI:30413"/>
    </ligand>
    <ligandPart>
        <name>Fe</name>
        <dbReference type="ChEBI" id="CHEBI:18248"/>
    </ligandPart>
</feature>
<dbReference type="AlphaFoldDB" id="A0AAU9RT30"/>
<dbReference type="SUPFAM" id="SSF48264">
    <property type="entry name" value="Cytochrome P450"/>
    <property type="match status" value="1"/>
</dbReference>
<dbReference type="Gene3D" id="1.10.630.10">
    <property type="entry name" value="Cytochrome P450"/>
    <property type="match status" value="2"/>
</dbReference>
<dbReference type="InterPro" id="IPR017972">
    <property type="entry name" value="Cyt_P450_CS"/>
</dbReference>
<evidence type="ECO:0000256" key="5">
    <source>
        <dbReference type="RuleBase" id="RU000461"/>
    </source>
</evidence>
<dbReference type="GO" id="GO:0005506">
    <property type="term" value="F:iron ion binding"/>
    <property type="evidence" value="ECO:0007669"/>
    <property type="project" value="InterPro"/>
</dbReference>
<dbReference type="GO" id="GO:0020037">
    <property type="term" value="F:heme binding"/>
    <property type="evidence" value="ECO:0007669"/>
    <property type="project" value="InterPro"/>
</dbReference>
<evidence type="ECO:0000313" key="7">
    <source>
        <dbReference type="Proteomes" id="UP000836841"/>
    </source>
</evidence>
<comment type="caution">
    <text evidence="6">The sequence shown here is derived from an EMBL/GenBank/DDBJ whole genome shotgun (WGS) entry which is preliminary data.</text>
</comment>